<evidence type="ECO:0000256" key="2">
    <source>
        <dbReference type="ARBA" id="ARBA00022737"/>
    </source>
</evidence>
<dbReference type="Gene3D" id="3.30.160.60">
    <property type="entry name" value="Classic Zinc Finger"/>
    <property type="match status" value="2"/>
</dbReference>
<evidence type="ECO:0000256" key="1">
    <source>
        <dbReference type="ARBA" id="ARBA00022723"/>
    </source>
</evidence>
<comment type="caution">
    <text evidence="8">The sequence shown here is derived from an EMBL/GenBank/DDBJ whole genome shotgun (WGS) entry which is preliminary data.</text>
</comment>
<evidence type="ECO:0000313" key="9">
    <source>
        <dbReference type="Proteomes" id="UP001107558"/>
    </source>
</evidence>
<dbReference type="PROSITE" id="PS00028">
    <property type="entry name" value="ZINC_FINGER_C2H2_1"/>
    <property type="match status" value="1"/>
</dbReference>
<feature type="region of interest" description="Disordered" evidence="6">
    <location>
        <begin position="330"/>
        <end position="356"/>
    </location>
</feature>
<protein>
    <recommendedName>
        <fullName evidence="7">C2H2-type domain-containing protein</fullName>
    </recommendedName>
</protein>
<evidence type="ECO:0000256" key="6">
    <source>
        <dbReference type="SAM" id="MobiDB-lite"/>
    </source>
</evidence>
<dbReference type="GO" id="GO:0005634">
    <property type="term" value="C:nucleus"/>
    <property type="evidence" value="ECO:0007669"/>
    <property type="project" value="TreeGrafter"/>
</dbReference>
<dbReference type="InterPro" id="IPR013087">
    <property type="entry name" value="Znf_C2H2_type"/>
</dbReference>
<organism evidence="8 9">
    <name type="scientific">Polypedilum vanderplanki</name>
    <name type="common">Sleeping chironomid midge</name>
    <dbReference type="NCBI Taxonomy" id="319348"/>
    <lineage>
        <taxon>Eukaryota</taxon>
        <taxon>Metazoa</taxon>
        <taxon>Ecdysozoa</taxon>
        <taxon>Arthropoda</taxon>
        <taxon>Hexapoda</taxon>
        <taxon>Insecta</taxon>
        <taxon>Pterygota</taxon>
        <taxon>Neoptera</taxon>
        <taxon>Endopterygota</taxon>
        <taxon>Diptera</taxon>
        <taxon>Nematocera</taxon>
        <taxon>Chironomoidea</taxon>
        <taxon>Chironomidae</taxon>
        <taxon>Chironominae</taxon>
        <taxon>Polypedilum</taxon>
        <taxon>Polypedilum</taxon>
    </lineage>
</organism>
<dbReference type="GO" id="GO:0008270">
    <property type="term" value="F:zinc ion binding"/>
    <property type="evidence" value="ECO:0007669"/>
    <property type="project" value="UniProtKB-KW"/>
</dbReference>
<dbReference type="EMBL" id="JADBJN010000002">
    <property type="protein sequence ID" value="KAG5678895.1"/>
    <property type="molecule type" value="Genomic_DNA"/>
</dbReference>
<gene>
    <name evidence="8" type="ORF">PVAND_008520</name>
</gene>
<feature type="domain" description="C2H2-type" evidence="7">
    <location>
        <begin position="195"/>
        <end position="222"/>
    </location>
</feature>
<dbReference type="OrthoDB" id="7757458at2759"/>
<evidence type="ECO:0000256" key="3">
    <source>
        <dbReference type="ARBA" id="ARBA00022771"/>
    </source>
</evidence>
<dbReference type="GO" id="GO:0000981">
    <property type="term" value="F:DNA-binding transcription factor activity, RNA polymerase II-specific"/>
    <property type="evidence" value="ECO:0007669"/>
    <property type="project" value="TreeGrafter"/>
</dbReference>
<dbReference type="PANTHER" id="PTHR24409">
    <property type="entry name" value="ZINC FINGER PROTEIN 142"/>
    <property type="match status" value="1"/>
</dbReference>
<evidence type="ECO:0000313" key="8">
    <source>
        <dbReference type="EMBL" id="KAG5678895.1"/>
    </source>
</evidence>
<dbReference type="SMART" id="SM00355">
    <property type="entry name" value="ZnF_C2H2"/>
    <property type="match status" value="6"/>
</dbReference>
<evidence type="ECO:0000256" key="4">
    <source>
        <dbReference type="ARBA" id="ARBA00022833"/>
    </source>
</evidence>
<evidence type="ECO:0000259" key="7">
    <source>
        <dbReference type="PROSITE" id="PS50157"/>
    </source>
</evidence>
<dbReference type="PANTHER" id="PTHR24409:SF295">
    <property type="entry name" value="AZ2-RELATED"/>
    <property type="match status" value="1"/>
</dbReference>
<sequence>MDLFTKRIKRNWLFYQDMPSANQLHEDFMDFMKNRPEFNNLIKIGKSFLNDEGYSSGVVSLRYDKDDRYEMLTERHVFAECASEKLALKIERALQIMATENDILIPDSDSGEGNSSGSKMKRFIVYITCLKKDLVVCPICHKVMTRDEMLVHRLEHCSIRTALKTNILLAKLDLELLPGHLFESREWTIEWQKTTKCAWCGTNFKNRHALHEHEREHCPKNPDKRDKAVCEVCNMLIGARDMPRHMLTHDGMKMWTCEICKVEMRADNKTRHMITHNKENCNLCGKLISKRYMKRHLEIHTNGTPKKICPVCKKLITKDFYNKHLKIQHPDFHNPSAKPSTSSAGRITKSKTARKK</sequence>
<reference evidence="8" key="1">
    <citation type="submission" date="2021-03" db="EMBL/GenBank/DDBJ databases">
        <title>Chromosome level genome of the anhydrobiotic midge Polypedilum vanderplanki.</title>
        <authorList>
            <person name="Yoshida Y."/>
            <person name="Kikawada T."/>
            <person name="Gusev O."/>
        </authorList>
    </citation>
    <scope>NUCLEOTIDE SEQUENCE</scope>
    <source>
        <strain evidence="8">NIAS01</strain>
        <tissue evidence="8">Whole body or cell culture</tissue>
    </source>
</reference>
<dbReference type="PROSITE" id="PS50157">
    <property type="entry name" value="ZINC_FINGER_C2H2_2"/>
    <property type="match status" value="1"/>
</dbReference>
<keyword evidence="9" id="KW-1185">Reference proteome</keyword>
<keyword evidence="1" id="KW-0479">Metal-binding</keyword>
<dbReference type="AlphaFoldDB" id="A0A9J6CA84"/>
<evidence type="ECO:0000256" key="5">
    <source>
        <dbReference type="PROSITE-ProRule" id="PRU00042"/>
    </source>
</evidence>
<keyword evidence="2" id="KW-0677">Repeat</keyword>
<accession>A0A9J6CA84</accession>
<proteinExistence type="predicted"/>
<name>A0A9J6CA84_POLVA</name>
<dbReference type="Proteomes" id="UP001107558">
    <property type="component" value="Chromosome 2"/>
</dbReference>
<dbReference type="GO" id="GO:0000977">
    <property type="term" value="F:RNA polymerase II transcription regulatory region sequence-specific DNA binding"/>
    <property type="evidence" value="ECO:0007669"/>
    <property type="project" value="TreeGrafter"/>
</dbReference>
<keyword evidence="4" id="KW-0862">Zinc</keyword>
<keyword evidence="3 5" id="KW-0863">Zinc-finger</keyword>